<evidence type="ECO:0000256" key="6">
    <source>
        <dbReference type="PROSITE-ProRule" id="PRU00282"/>
    </source>
</evidence>
<dbReference type="Gene3D" id="1.50.40.10">
    <property type="entry name" value="Mitochondrial carrier domain"/>
    <property type="match status" value="1"/>
</dbReference>
<feature type="compositionally biased region" description="Acidic residues" evidence="8">
    <location>
        <begin position="118"/>
        <end position="136"/>
    </location>
</feature>
<dbReference type="PROSITE" id="PS50920">
    <property type="entry name" value="SOLCAR"/>
    <property type="match status" value="1"/>
</dbReference>
<evidence type="ECO:0000256" key="7">
    <source>
        <dbReference type="RuleBase" id="RU000488"/>
    </source>
</evidence>
<dbReference type="AlphaFoldDB" id="A0A4S4MTX7"/>
<accession>A0A4S4MTX7</accession>
<keyword evidence="5 6" id="KW-0472">Membrane</keyword>
<dbReference type="OrthoDB" id="77989at2759"/>
<feature type="compositionally biased region" description="Low complexity" evidence="8">
    <location>
        <begin position="431"/>
        <end position="440"/>
    </location>
</feature>
<evidence type="ECO:0000256" key="5">
    <source>
        <dbReference type="ARBA" id="ARBA00023136"/>
    </source>
</evidence>
<dbReference type="InterPro" id="IPR018108">
    <property type="entry name" value="MCP_transmembrane"/>
</dbReference>
<dbReference type="Proteomes" id="UP000308730">
    <property type="component" value="Unassembled WGS sequence"/>
</dbReference>
<gene>
    <name evidence="9" type="ORF">EUX98_g4452</name>
</gene>
<reference evidence="9 10" key="1">
    <citation type="submission" date="2019-02" db="EMBL/GenBank/DDBJ databases">
        <title>Genome sequencing of the rare red list fungi Antrodiella citrinella (Flaviporus citrinellus).</title>
        <authorList>
            <person name="Buettner E."/>
            <person name="Kellner H."/>
        </authorList>
    </citation>
    <scope>NUCLEOTIDE SEQUENCE [LARGE SCALE GENOMIC DNA]</scope>
    <source>
        <strain evidence="9 10">DSM 108506</strain>
    </source>
</reference>
<feature type="region of interest" description="Disordered" evidence="8">
    <location>
        <begin position="419"/>
        <end position="455"/>
    </location>
</feature>
<organism evidence="9 10">
    <name type="scientific">Antrodiella citrinella</name>
    <dbReference type="NCBI Taxonomy" id="2447956"/>
    <lineage>
        <taxon>Eukaryota</taxon>
        <taxon>Fungi</taxon>
        <taxon>Dikarya</taxon>
        <taxon>Basidiomycota</taxon>
        <taxon>Agaricomycotina</taxon>
        <taxon>Agaricomycetes</taxon>
        <taxon>Polyporales</taxon>
        <taxon>Steccherinaceae</taxon>
        <taxon>Antrodiella</taxon>
    </lineage>
</organism>
<protein>
    <recommendedName>
        <fullName evidence="11">Mitochondrial carrier</fullName>
    </recommendedName>
</protein>
<comment type="caution">
    <text evidence="9">The sequence shown here is derived from an EMBL/GenBank/DDBJ whole genome shotgun (WGS) entry which is preliminary data.</text>
</comment>
<keyword evidence="2 6" id="KW-0812">Transmembrane</keyword>
<evidence type="ECO:0000256" key="4">
    <source>
        <dbReference type="ARBA" id="ARBA00022989"/>
    </source>
</evidence>
<evidence type="ECO:0000256" key="3">
    <source>
        <dbReference type="ARBA" id="ARBA00022737"/>
    </source>
</evidence>
<feature type="repeat" description="Solcar" evidence="6">
    <location>
        <begin position="243"/>
        <end position="332"/>
    </location>
</feature>
<keyword evidence="3" id="KW-0677">Repeat</keyword>
<evidence type="ECO:0000313" key="9">
    <source>
        <dbReference type="EMBL" id="THH29736.1"/>
    </source>
</evidence>
<name>A0A4S4MTX7_9APHY</name>
<evidence type="ECO:0000256" key="1">
    <source>
        <dbReference type="ARBA" id="ARBA00004141"/>
    </source>
</evidence>
<dbReference type="InterPro" id="IPR023395">
    <property type="entry name" value="MCP_dom_sf"/>
</dbReference>
<dbReference type="Pfam" id="PF00153">
    <property type="entry name" value="Mito_carr"/>
    <property type="match status" value="1"/>
</dbReference>
<comment type="subcellular location">
    <subcellularLocation>
        <location evidence="1">Membrane</location>
        <topology evidence="1">Multi-pass membrane protein</topology>
    </subcellularLocation>
</comment>
<evidence type="ECO:0008006" key="11">
    <source>
        <dbReference type="Google" id="ProtNLM"/>
    </source>
</evidence>
<dbReference type="GO" id="GO:0016020">
    <property type="term" value="C:membrane"/>
    <property type="evidence" value="ECO:0007669"/>
    <property type="project" value="UniProtKB-SubCell"/>
</dbReference>
<comment type="similarity">
    <text evidence="7">Belongs to the mitochondrial carrier (TC 2.A.29) family.</text>
</comment>
<evidence type="ECO:0000256" key="8">
    <source>
        <dbReference type="SAM" id="MobiDB-lite"/>
    </source>
</evidence>
<sequence length="493" mass="54012">MSSSASLRDLYTPPSDAWSFTPAQASNATAQNVPPPSSYQWSTRTHSNPLLDLSASISGDDEGMDIKLLLQGLLYSAMLRFSASVVTVPWDIGKTLLQVQWVPRDAGEVVPGTVLITDESDEEDLSDTSIDNDDSYFADPNNSDAGPRRDVPHLLSDEKGYVVRQSVLEEGTLPEYVIPVGSASGVWGMMKRLGRFRPEGWLSLWKGLLTSAIMDAIAIGLQPTILSLLEAIFSSDSPSPDSLHSLSAYALPVASQILTGFLVSPLDLVRTRLMVQTSIPRHRAYSGPIDAFRQILTQEGGLHGIYLHPHLLIPTLLDCSLRSVIPIVMPRVVASYLSFGGAPITAETHPFMWGLCEWMGGSTGYLVTIPFETVRHRLQVQVRGTAKPLKACVELRPAPYNGVVDAMWHIVTEERSDLPLKPRKRRRKSMSAKGKASAGKPAEEERVEDAAEPGSWMRNTGLGQLYRGLGMRHAQNINIYTLVRKLFIAATGK</sequence>
<evidence type="ECO:0000313" key="10">
    <source>
        <dbReference type="Proteomes" id="UP000308730"/>
    </source>
</evidence>
<dbReference type="SUPFAM" id="SSF103506">
    <property type="entry name" value="Mitochondrial carrier"/>
    <property type="match status" value="1"/>
</dbReference>
<evidence type="ECO:0000256" key="2">
    <source>
        <dbReference type="ARBA" id="ARBA00022692"/>
    </source>
</evidence>
<feature type="region of interest" description="Disordered" evidence="8">
    <location>
        <begin position="117"/>
        <end position="150"/>
    </location>
</feature>
<keyword evidence="4" id="KW-1133">Transmembrane helix</keyword>
<keyword evidence="10" id="KW-1185">Reference proteome</keyword>
<feature type="compositionally biased region" description="Basic residues" evidence="8">
    <location>
        <begin position="421"/>
        <end position="430"/>
    </location>
</feature>
<dbReference type="EMBL" id="SGPM01000110">
    <property type="protein sequence ID" value="THH29736.1"/>
    <property type="molecule type" value="Genomic_DNA"/>
</dbReference>
<keyword evidence="7" id="KW-0813">Transport</keyword>
<proteinExistence type="inferred from homology"/>
<dbReference type="PANTHER" id="PTHR24089">
    <property type="entry name" value="SOLUTE CARRIER FAMILY 25"/>
    <property type="match status" value="1"/>
</dbReference>